<feature type="compositionally biased region" description="Polar residues" evidence="1">
    <location>
        <begin position="24"/>
        <end position="47"/>
    </location>
</feature>
<gene>
    <name evidence="2" type="ORF">BJ965_003619</name>
</gene>
<dbReference type="EMBL" id="JACHMS010000001">
    <property type="protein sequence ID" value="MBB4713737.1"/>
    <property type="molecule type" value="Genomic_DNA"/>
</dbReference>
<evidence type="ECO:0000313" key="3">
    <source>
        <dbReference type="Proteomes" id="UP000565089"/>
    </source>
</evidence>
<evidence type="ECO:0000256" key="1">
    <source>
        <dbReference type="SAM" id="MobiDB-lite"/>
    </source>
</evidence>
<protein>
    <submittedName>
        <fullName evidence="2">Uncharacterized protein</fullName>
    </submittedName>
</protein>
<evidence type="ECO:0000313" key="2">
    <source>
        <dbReference type="EMBL" id="MBB4713737.1"/>
    </source>
</evidence>
<organism evidence="2 3">
    <name type="scientific">Streptomyces luteogriseus</name>
    <dbReference type="NCBI Taxonomy" id="68233"/>
    <lineage>
        <taxon>Bacteria</taxon>
        <taxon>Bacillati</taxon>
        <taxon>Actinomycetota</taxon>
        <taxon>Actinomycetes</taxon>
        <taxon>Kitasatosporales</taxon>
        <taxon>Streptomycetaceae</taxon>
        <taxon>Streptomyces</taxon>
    </lineage>
</organism>
<dbReference type="RefSeq" id="WP_184909601.1">
    <property type="nucleotide sequence ID" value="NZ_JACHMS010000001.1"/>
</dbReference>
<dbReference type="Proteomes" id="UP000565089">
    <property type="component" value="Unassembled WGS sequence"/>
</dbReference>
<name>A0A7W7DN69_9ACTN</name>
<dbReference type="AlphaFoldDB" id="A0A7W7DN69"/>
<comment type="caution">
    <text evidence="2">The sequence shown here is derived from an EMBL/GenBank/DDBJ whole genome shotgun (WGS) entry which is preliminary data.</text>
</comment>
<dbReference type="GeneID" id="95795594"/>
<accession>A0A7W7DN69</accession>
<reference evidence="2 3" key="1">
    <citation type="submission" date="2020-08" db="EMBL/GenBank/DDBJ databases">
        <title>Sequencing the genomes of 1000 actinobacteria strains.</title>
        <authorList>
            <person name="Klenk H.-P."/>
        </authorList>
    </citation>
    <scope>NUCLEOTIDE SEQUENCE [LARGE SCALE GENOMIC DNA]</scope>
    <source>
        <strain evidence="2 3">DSM 40483</strain>
    </source>
</reference>
<feature type="region of interest" description="Disordered" evidence="1">
    <location>
        <begin position="1"/>
        <end position="56"/>
    </location>
</feature>
<sequence>MSAAARATPPYSQTETGARPINCPGTSATSGTFGKSDTSGAAKTLTSDGRVPQVDARPGSLATVLRHQEPFPYTIGSVSGP</sequence>
<proteinExistence type="predicted"/>
<keyword evidence="3" id="KW-1185">Reference proteome</keyword>